<dbReference type="SUPFAM" id="SSF55315">
    <property type="entry name" value="L30e-like"/>
    <property type="match status" value="1"/>
</dbReference>
<dbReference type="Gene3D" id="3.30.1330.30">
    <property type="match status" value="1"/>
</dbReference>
<dbReference type="Pfam" id="PF01248">
    <property type="entry name" value="Ribosomal_L7Ae"/>
    <property type="match status" value="1"/>
</dbReference>
<feature type="domain" description="Ribosomal protein eL8/eL30/eS12/Gadd45" evidence="1">
    <location>
        <begin position="7"/>
        <end position="92"/>
    </location>
</feature>
<organism evidence="2 3">
    <name type="scientific">Clostridium tarantellae</name>
    <dbReference type="NCBI Taxonomy" id="39493"/>
    <lineage>
        <taxon>Bacteria</taxon>
        <taxon>Bacillati</taxon>
        <taxon>Bacillota</taxon>
        <taxon>Clostridia</taxon>
        <taxon>Eubacteriales</taxon>
        <taxon>Clostridiaceae</taxon>
        <taxon>Clostridium</taxon>
    </lineage>
</organism>
<keyword evidence="2" id="KW-0687">Ribonucleoprotein</keyword>
<dbReference type="EMBL" id="WHJC01000006">
    <property type="protein sequence ID" value="MPQ42414.1"/>
    <property type="molecule type" value="Genomic_DNA"/>
</dbReference>
<evidence type="ECO:0000259" key="1">
    <source>
        <dbReference type="Pfam" id="PF01248"/>
    </source>
</evidence>
<protein>
    <submittedName>
        <fullName evidence="2">50S ribosomal protein L7ae-like protein</fullName>
    </submittedName>
</protein>
<comment type="caution">
    <text evidence="2">The sequence shown here is derived from an EMBL/GenBank/DDBJ whole genome shotgun (WGS) entry which is preliminary data.</text>
</comment>
<keyword evidence="3" id="KW-1185">Reference proteome</keyword>
<name>A0A6I1MHR6_9CLOT</name>
<accession>A0A6I1MHR6</accession>
<evidence type="ECO:0000313" key="2">
    <source>
        <dbReference type="EMBL" id="MPQ42414.1"/>
    </source>
</evidence>
<sequence length="100" mass="11726">MNKFLNFLGLAKRSGNILEGYNKCEENINKKKIYLFLFSNSISERSKEKFLKYCQMYNILYIDGFTKEELGYSIGRSEINIIGITDENMAKKLLTYKNNN</sequence>
<reference evidence="2 3" key="1">
    <citation type="submission" date="2019-10" db="EMBL/GenBank/DDBJ databases">
        <title>The Genome Sequence of Clostridium tarantellae Isolated from Fish Brain.</title>
        <authorList>
            <person name="Bano L."/>
            <person name="Kiel M."/>
            <person name="Sales G."/>
            <person name="Doxey A.C."/>
            <person name="Mansfield M.J."/>
            <person name="Schiavone M."/>
            <person name="Rossetto O."/>
            <person name="Pirazzini M."/>
            <person name="Dobrindt U."/>
            <person name="Montecucco C."/>
        </authorList>
    </citation>
    <scope>NUCLEOTIDE SEQUENCE [LARGE SCALE GENOMIC DNA]</scope>
    <source>
        <strain evidence="2 3">DSM 3997</strain>
    </source>
</reference>
<dbReference type="NCBIfam" id="NF004078">
    <property type="entry name" value="PRK05583.1"/>
    <property type="match status" value="1"/>
</dbReference>
<dbReference type="InterPro" id="IPR004038">
    <property type="entry name" value="Ribosomal_eL8/eL30/eS12/Gad45"/>
</dbReference>
<dbReference type="Proteomes" id="UP000430345">
    <property type="component" value="Unassembled WGS sequence"/>
</dbReference>
<dbReference type="GO" id="GO:0005840">
    <property type="term" value="C:ribosome"/>
    <property type="evidence" value="ECO:0007669"/>
    <property type="project" value="UniProtKB-KW"/>
</dbReference>
<dbReference type="AlphaFoldDB" id="A0A6I1MHR6"/>
<dbReference type="RefSeq" id="WP_152887017.1">
    <property type="nucleotide sequence ID" value="NZ_WHJC01000006.1"/>
</dbReference>
<proteinExistence type="predicted"/>
<keyword evidence="2" id="KW-0689">Ribosomal protein</keyword>
<gene>
    <name evidence="2" type="ORF">GBZ86_01355</name>
</gene>
<dbReference type="OrthoDB" id="9794863at2"/>
<evidence type="ECO:0000313" key="3">
    <source>
        <dbReference type="Proteomes" id="UP000430345"/>
    </source>
</evidence>
<dbReference type="InterPro" id="IPR029064">
    <property type="entry name" value="Ribosomal_eL30-like_sf"/>
</dbReference>